<evidence type="ECO:0000256" key="5">
    <source>
        <dbReference type="ARBA" id="ARBA00022840"/>
    </source>
</evidence>
<dbReference type="PROSITE" id="PS00181">
    <property type="entry name" value="GLNA_ATP"/>
    <property type="match status" value="1"/>
</dbReference>
<evidence type="ECO:0000259" key="11">
    <source>
        <dbReference type="PROSITE" id="PS51987"/>
    </source>
</evidence>
<dbReference type="InterPro" id="IPR017536">
    <property type="entry name" value="Glutamine_synthetase_typeIII"/>
</dbReference>
<feature type="domain" description="GS catalytic" evidence="11">
    <location>
        <begin position="129"/>
        <end position="471"/>
    </location>
</feature>
<evidence type="ECO:0000256" key="4">
    <source>
        <dbReference type="ARBA" id="ARBA00022741"/>
    </source>
</evidence>
<gene>
    <name evidence="12" type="ORF">FHX72_002314</name>
</gene>
<evidence type="ECO:0000256" key="8">
    <source>
        <dbReference type="RuleBase" id="RU000384"/>
    </source>
</evidence>
<dbReference type="AlphaFoldDB" id="A0A7W4UQ83"/>
<keyword evidence="4" id="KW-0547">Nucleotide-binding</keyword>
<dbReference type="PANTHER" id="PTHR43785:SF14">
    <property type="entry name" value="GLUTAMINE SYNTHETASE"/>
    <property type="match status" value="1"/>
</dbReference>
<accession>A0A7W4UQ83</accession>
<evidence type="ECO:0000259" key="10">
    <source>
        <dbReference type="PROSITE" id="PS51986"/>
    </source>
</evidence>
<evidence type="ECO:0000256" key="9">
    <source>
        <dbReference type="SAM" id="MobiDB-lite"/>
    </source>
</evidence>
<dbReference type="GO" id="GO:0004356">
    <property type="term" value="F:glutamine synthetase activity"/>
    <property type="evidence" value="ECO:0007669"/>
    <property type="project" value="UniProtKB-EC"/>
</dbReference>
<keyword evidence="6" id="KW-0460">Magnesium</keyword>
<dbReference type="InterPro" id="IPR008146">
    <property type="entry name" value="Gln_synth_cat_dom"/>
</dbReference>
<evidence type="ECO:0000256" key="6">
    <source>
        <dbReference type="ARBA" id="ARBA00022842"/>
    </source>
</evidence>
<evidence type="ECO:0000313" key="13">
    <source>
        <dbReference type="Proteomes" id="UP000545286"/>
    </source>
</evidence>
<dbReference type="InterPro" id="IPR014746">
    <property type="entry name" value="Gln_synth/guanido_kin_cat_dom"/>
</dbReference>
<dbReference type="SUPFAM" id="SSF55931">
    <property type="entry name" value="Glutamine synthetase/guanido kinase"/>
    <property type="match status" value="1"/>
</dbReference>
<evidence type="ECO:0000256" key="2">
    <source>
        <dbReference type="ARBA" id="ARBA00009897"/>
    </source>
</evidence>
<keyword evidence="5" id="KW-0067">ATP-binding</keyword>
<dbReference type="GO" id="GO:0005524">
    <property type="term" value="F:ATP binding"/>
    <property type="evidence" value="ECO:0007669"/>
    <property type="project" value="UniProtKB-KW"/>
</dbReference>
<comment type="caution">
    <text evidence="12">The sequence shown here is derived from an EMBL/GenBank/DDBJ whole genome shotgun (WGS) entry which is preliminary data.</text>
</comment>
<comment type="cofactor">
    <cofactor evidence="1">
        <name>Mg(2+)</name>
        <dbReference type="ChEBI" id="CHEBI:18420"/>
    </cofactor>
</comment>
<dbReference type="Gene3D" id="3.10.20.70">
    <property type="entry name" value="Glutamine synthetase, N-terminal domain"/>
    <property type="match status" value="1"/>
</dbReference>
<proteinExistence type="inferred from homology"/>
<keyword evidence="3 12" id="KW-0436">Ligase</keyword>
<reference evidence="12 13" key="1">
    <citation type="submission" date="2020-08" db="EMBL/GenBank/DDBJ databases">
        <title>Sequencing the genomes of 1000 actinobacteria strains.</title>
        <authorList>
            <person name="Klenk H.-P."/>
        </authorList>
    </citation>
    <scope>NUCLEOTIDE SEQUENCE [LARGE SCALE GENOMIC DNA]</scope>
    <source>
        <strain evidence="12 13">DSM 20419</strain>
    </source>
</reference>
<feature type="region of interest" description="Disordered" evidence="9">
    <location>
        <begin position="335"/>
        <end position="356"/>
    </location>
</feature>
<dbReference type="EMBL" id="JACHWJ010000003">
    <property type="protein sequence ID" value="MBB2958169.1"/>
    <property type="molecule type" value="Genomic_DNA"/>
</dbReference>
<evidence type="ECO:0000313" key="12">
    <source>
        <dbReference type="EMBL" id="MBB2958169.1"/>
    </source>
</evidence>
<dbReference type="Gene3D" id="3.30.590.10">
    <property type="entry name" value="Glutamine synthetase/guanido kinase, catalytic domain"/>
    <property type="match status" value="1"/>
</dbReference>
<dbReference type="NCBIfam" id="TIGR03105">
    <property type="entry name" value="gln_synth_III"/>
    <property type="match status" value="1"/>
</dbReference>
<dbReference type="PANTHER" id="PTHR43785">
    <property type="entry name" value="GAMMA-GLUTAMYLPUTRESCINE SYNTHETASE"/>
    <property type="match status" value="1"/>
</dbReference>
<feature type="region of interest" description="Disordered" evidence="9">
    <location>
        <begin position="390"/>
        <end position="409"/>
    </location>
</feature>
<protein>
    <submittedName>
        <fullName evidence="12">Glutamine synthetase</fullName>
        <ecNumber evidence="12">6.3.1.2</ecNumber>
    </submittedName>
</protein>
<evidence type="ECO:0000256" key="7">
    <source>
        <dbReference type="PROSITE-ProRule" id="PRU01330"/>
    </source>
</evidence>
<comment type="similarity">
    <text evidence="2 7 8">Belongs to the glutamine synthetase family.</text>
</comment>
<dbReference type="Pfam" id="PF00120">
    <property type="entry name" value="Gln-synt_C"/>
    <property type="match status" value="1"/>
</dbReference>
<keyword evidence="13" id="KW-1185">Reference proteome</keyword>
<dbReference type="InterPro" id="IPR027303">
    <property type="entry name" value="Gln_synth_gly_rich_site"/>
</dbReference>
<dbReference type="RefSeq" id="WP_244964194.1">
    <property type="nucleotide sequence ID" value="NZ_JACHWJ010000003.1"/>
</dbReference>
<dbReference type="SUPFAM" id="SSF54368">
    <property type="entry name" value="Glutamine synthetase, N-terminal domain"/>
    <property type="match status" value="1"/>
</dbReference>
<evidence type="ECO:0000256" key="3">
    <source>
        <dbReference type="ARBA" id="ARBA00022598"/>
    </source>
</evidence>
<dbReference type="InterPro" id="IPR008147">
    <property type="entry name" value="Gln_synt_N"/>
</dbReference>
<name>A0A7W4UQ83_9MICO</name>
<dbReference type="PROSITE" id="PS51986">
    <property type="entry name" value="GS_BETA_GRASP"/>
    <property type="match status" value="1"/>
</dbReference>
<dbReference type="Proteomes" id="UP000545286">
    <property type="component" value="Unassembled WGS sequence"/>
</dbReference>
<evidence type="ECO:0000256" key="1">
    <source>
        <dbReference type="ARBA" id="ARBA00001946"/>
    </source>
</evidence>
<feature type="domain" description="GS beta-grasp" evidence="10">
    <location>
        <begin position="39"/>
        <end position="123"/>
    </location>
</feature>
<dbReference type="SMART" id="SM01230">
    <property type="entry name" value="Gln-synt_C"/>
    <property type="match status" value="1"/>
</dbReference>
<sequence>MSGNINTMRETTMTQLAPKLVEREIAGDRITLRDLAQAHGVQFILATFVDLNGKPCAKLVPTSAADELEAGALGFAGFAAGLIGQEQHDPDLIAIPDLDSFTPLPFVREGLALVHCDPYVNGEPWPYAPRNILKRAIAELATRGMTAKVGAEVEYFLVDRAEDGKLSPADKRDNGPRPCYDARGVTRMYDHLASVSTAINSLGWGNYANDHEDGAGQFEQNFDYADALTTADRVITLRYILNVLAEERGMTATFMPKPFTNRTGTGLHLHLSLWSDQDEPLFPADSTESAADARGLGLSPVAYGFVAGLLEHAPALQAFLAPSVNSYKRIGSATSSSGATWSPRKASYGGNDRTHMVRVPDNKRVELRSGDGAANPYLAVATSIMAGIDGIDNSRDPGHPSGPGQAPEGAAVLPATLLHAVEALRRDPVILASLSGDEATGRYFADAKETEFLTWHAQVSDWELDTYLTAF</sequence>
<dbReference type="EC" id="6.3.1.2" evidence="12"/>
<dbReference type="PROSITE" id="PS51987">
    <property type="entry name" value="GS_CATALYTIC"/>
    <property type="match status" value="1"/>
</dbReference>
<organism evidence="12 13">
    <name type="scientific">Pseudoclavibacter helvolus</name>
    <dbReference type="NCBI Taxonomy" id="255205"/>
    <lineage>
        <taxon>Bacteria</taxon>
        <taxon>Bacillati</taxon>
        <taxon>Actinomycetota</taxon>
        <taxon>Actinomycetes</taxon>
        <taxon>Micrococcales</taxon>
        <taxon>Microbacteriaceae</taxon>
        <taxon>Pseudoclavibacter</taxon>
    </lineage>
</organism>
<dbReference type="GO" id="GO:0006542">
    <property type="term" value="P:glutamine biosynthetic process"/>
    <property type="evidence" value="ECO:0007669"/>
    <property type="project" value="InterPro"/>
</dbReference>
<dbReference type="InterPro" id="IPR036651">
    <property type="entry name" value="Gln_synt_N_sf"/>
</dbReference>